<reference evidence="2" key="1">
    <citation type="journal article" date="2019" name="Int. J. Syst. Evol. Microbiol.">
        <title>The Global Catalogue of Microorganisms (GCM) 10K type strain sequencing project: providing services to taxonomists for standard genome sequencing and annotation.</title>
        <authorList>
            <consortium name="The Broad Institute Genomics Platform"/>
            <consortium name="The Broad Institute Genome Sequencing Center for Infectious Disease"/>
            <person name="Wu L."/>
            <person name="Ma J."/>
        </authorList>
    </citation>
    <scope>NUCLEOTIDE SEQUENCE [LARGE SCALE GENOMIC DNA]</scope>
    <source>
        <strain evidence="2">CCM 8905</strain>
    </source>
</reference>
<evidence type="ECO:0000313" key="1">
    <source>
        <dbReference type="EMBL" id="MFC6206322.1"/>
    </source>
</evidence>
<name>A0ABW1SQB4_9LACO</name>
<keyword evidence="2" id="KW-1185">Reference proteome</keyword>
<gene>
    <name evidence="1" type="ORF">ACFP1G_02360</name>
</gene>
<dbReference type="RefSeq" id="WP_125692132.1">
    <property type="nucleotide sequence ID" value="NZ_JBHSSK010000007.1"/>
</dbReference>
<dbReference type="Proteomes" id="UP001596254">
    <property type="component" value="Unassembled WGS sequence"/>
</dbReference>
<proteinExistence type="predicted"/>
<protein>
    <submittedName>
        <fullName evidence="1">Uncharacterized protein</fullName>
    </submittedName>
</protein>
<organism evidence="1 2">
    <name type="scientific">Levilactobacillus tongjiangensis</name>
    <dbReference type="NCBI Taxonomy" id="2486023"/>
    <lineage>
        <taxon>Bacteria</taxon>
        <taxon>Bacillati</taxon>
        <taxon>Bacillota</taxon>
        <taxon>Bacilli</taxon>
        <taxon>Lactobacillales</taxon>
        <taxon>Lactobacillaceae</taxon>
        <taxon>Levilactobacillus</taxon>
    </lineage>
</organism>
<sequence length="149" mass="16705">MSHPRKHISTIEKDALELVNSNVSSSQIAGDTDIPLAVITELRDGNLLLGDTAVKQVAVMSSYWASLKLHFEMVMNDFPEEDSLENLESEFNHIFQQITADLHDKAISPESEHGDLAMYKIFVQMVQEYQNEPAGISKLLLIYAQNTAK</sequence>
<comment type="caution">
    <text evidence="1">The sequence shown here is derived from an EMBL/GenBank/DDBJ whole genome shotgun (WGS) entry which is preliminary data.</text>
</comment>
<dbReference type="EMBL" id="JBHSSK010000007">
    <property type="protein sequence ID" value="MFC6206322.1"/>
    <property type="molecule type" value="Genomic_DNA"/>
</dbReference>
<evidence type="ECO:0000313" key="2">
    <source>
        <dbReference type="Proteomes" id="UP001596254"/>
    </source>
</evidence>
<accession>A0ABW1SQB4</accession>